<reference evidence="2 3" key="1">
    <citation type="submission" date="2018-09" db="EMBL/GenBank/DDBJ databases">
        <title>Cohnella cavernae sp. nov., isolated from a karst cave.</title>
        <authorList>
            <person name="Zhu H."/>
        </authorList>
    </citation>
    <scope>NUCLEOTIDE SEQUENCE [LARGE SCALE GENOMIC DNA]</scope>
    <source>
        <strain evidence="2 3">K2E09-144</strain>
    </source>
</reference>
<dbReference type="GO" id="GO:0046983">
    <property type="term" value="F:protein dimerization activity"/>
    <property type="evidence" value="ECO:0007669"/>
    <property type="project" value="InterPro"/>
</dbReference>
<dbReference type="Proteomes" id="UP000266340">
    <property type="component" value="Unassembled WGS sequence"/>
</dbReference>
<evidence type="ECO:0000313" key="3">
    <source>
        <dbReference type="Proteomes" id="UP000266340"/>
    </source>
</evidence>
<dbReference type="InterPro" id="IPR036638">
    <property type="entry name" value="HLH_DNA-bd_sf"/>
</dbReference>
<dbReference type="RefSeq" id="WP_119148758.1">
    <property type="nucleotide sequence ID" value="NZ_JBHSOV010000013.1"/>
</dbReference>
<dbReference type="SUPFAM" id="SSF140500">
    <property type="entry name" value="BAS1536-like"/>
    <property type="match status" value="1"/>
</dbReference>
<evidence type="ECO:0000313" key="2">
    <source>
        <dbReference type="EMBL" id="RIE04087.1"/>
    </source>
</evidence>
<gene>
    <name evidence="2" type="ORF">D3H35_09085</name>
</gene>
<dbReference type="Pfam" id="PF09388">
    <property type="entry name" value="SpoOE-like"/>
    <property type="match status" value="1"/>
</dbReference>
<sequence length="91" mass="10122">MDAAEHNTTANEFAGAHVISSSSDRSDANVGGFYSSDFRLSEEIDRLRSIMTDMFLKEASLTADSVIHISRQLDIKINEYMAHSVRGKQAR</sequence>
<keyword evidence="3" id="KW-1185">Reference proteome</keyword>
<name>A0A398CW25_9BACL</name>
<dbReference type="InterPro" id="IPR037208">
    <property type="entry name" value="Spo0E-like_sf"/>
</dbReference>
<proteinExistence type="predicted"/>
<feature type="compositionally biased region" description="Polar residues" evidence="1">
    <location>
        <begin position="1"/>
        <end position="11"/>
    </location>
</feature>
<dbReference type="GO" id="GO:0043937">
    <property type="term" value="P:regulation of sporulation"/>
    <property type="evidence" value="ECO:0007669"/>
    <property type="project" value="InterPro"/>
</dbReference>
<dbReference type="EMBL" id="QXJM01000029">
    <property type="protein sequence ID" value="RIE04087.1"/>
    <property type="molecule type" value="Genomic_DNA"/>
</dbReference>
<dbReference type="Gene3D" id="4.10.280.10">
    <property type="entry name" value="Helix-loop-helix DNA-binding domain"/>
    <property type="match status" value="1"/>
</dbReference>
<dbReference type="AlphaFoldDB" id="A0A398CW25"/>
<protein>
    <submittedName>
        <fullName evidence="2">Aspartyl-phosphate phosphatase Spo0E family protein</fullName>
    </submittedName>
</protein>
<dbReference type="OrthoDB" id="2666800at2"/>
<dbReference type="InterPro" id="IPR018540">
    <property type="entry name" value="Spo0E-like"/>
</dbReference>
<accession>A0A398CW25</accession>
<evidence type="ECO:0000256" key="1">
    <source>
        <dbReference type="SAM" id="MobiDB-lite"/>
    </source>
</evidence>
<comment type="caution">
    <text evidence="2">The sequence shown here is derived from an EMBL/GenBank/DDBJ whole genome shotgun (WGS) entry which is preliminary data.</text>
</comment>
<organism evidence="2 3">
    <name type="scientific">Cohnella faecalis</name>
    <dbReference type="NCBI Taxonomy" id="2315694"/>
    <lineage>
        <taxon>Bacteria</taxon>
        <taxon>Bacillati</taxon>
        <taxon>Bacillota</taxon>
        <taxon>Bacilli</taxon>
        <taxon>Bacillales</taxon>
        <taxon>Paenibacillaceae</taxon>
        <taxon>Cohnella</taxon>
    </lineage>
</organism>
<feature type="region of interest" description="Disordered" evidence="1">
    <location>
        <begin position="1"/>
        <end position="33"/>
    </location>
</feature>